<dbReference type="PANTHER" id="PTHR24421:SF58">
    <property type="entry name" value="SIGNAL TRANSDUCTION HISTIDINE-PROTEIN KINASE_PHOSPHATASE UHPB"/>
    <property type="match status" value="1"/>
</dbReference>
<dbReference type="CDD" id="cd16917">
    <property type="entry name" value="HATPase_UhpB-NarQ-NarX-like"/>
    <property type="match status" value="1"/>
</dbReference>
<evidence type="ECO:0000256" key="13">
    <source>
        <dbReference type="ARBA" id="ARBA00023014"/>
    </source>
</evidence>
<dbReference type="GO" id="GO:0005737">
    <property type="term" value="C:cytoplasm"/>
    <property type="evidence" value="ECO:0007669"/>
    <property type="project" value="UniProtKB-SubCell"/>
</dbReference>
<evidence type="ECO:0000256" key="18">
    <source>
        <dbReference type="SAM" id="Phobius"/>
    </source>
</evidence>
<protein>
    <recommendedName>
        <fullName evidence="5">Oxygen sensor histidine kinase NreB</fullName>
        <ecNumber evidence="4">2.7.13.3</ecNumber>
    </recommendedName>
    <alternativeName>
        <fullName evidence="15">Nitrogen regulation protein B</fullName>
    </alternativeName>
</protein>
<dbReference type="PANTHER" id="PTHR24421">
    <property type="entry name" value="NITRATE/NITRITE SENSOR PROTEIN NARX-RELATED"/>
    <property type="match status" value="1"/>
</dbReference>
<evidence type="ECO:0000256" key="7">
    <source>
        <dbReference type="ARBA" id="ARBA00022490"/>
    </source>
</evidence>
<evidence type="ECO:0000256" key="5">
    <source>
        <dbReference type="ARBA" id="ARBA00017322"/>
    </source>
</evidence>
<sequence length="414" mass="42900">MLKRRWWDVAVAAGSVVIAAALLIGFRPDDPVRLAVGLASIAGFAAAYFLIARPAICEPGSGLVPAPWRFPAFVAVGSLAIAIGAGATGFLAIMQALAYPLMWIVGNSRRGAIIGSAVFAVMIWVGITIGGDEPGAFVAGLMTSGFSFVFAIALGLWIASIAEYGEERARLVAELTEAQAEVEALSRERGASAERERLARDIHDTLAQTLAGLVLLAERAGRQSRDGHSDAAAATIATVEQIARDALDEARALVARTAAVPSEPAFAAAVERLVERFRAHSSADIALDDAAVEGDLDRETQVVVLRCLQEALSNVAKHAAAEHVEVRVAVDADGAATLTVTDDGRGFDPVRSTTGFGLEGMRERVAIAGGVLDVSSAVGRGTTLGLRLPGARSGPAAPSEPSSAPEPERSGGPR</sequence>
<comment type="catalytic activity">
    <reaction evidence="1">
        <text>ATP + protein L-histidine = ADP + protein N-phospho-L-histidine.</text>
        <dbReference type="EC" id="2.7.13.3"/>
    </reaction>
</comment>
<evidence type="ECO:0000256" key="17">
    <source>
        <dbReference type="SAM" id="MobiDB-lite"/>
    </source>
</evidence>
<dbReference type="Pfam" id="PF07730">
    <property type="entry name" value="HisKA_3"/>
    <property type="match status" value="1"/>
</dbReference>
<keyword evidence="21" id="KW-1185">Reference proteome</keyword>
<dbReference type="InterPro" id="IPR005467">
    <property type="entry name" value="His_kinase_dom"/>
</dbReference>
<gene>
    <name evidence="20" type="ORF">BJ991_001290</name>
</gene>
<evidence type="ECO:0000256" key="16">
    <source>
        <dbReference type="SAM" id="Coils"/>
    </source>
</evidence>
<evidence type="ECO:0000313" key="20">
    <source>
        <dbReference type="EMBL" id="NYE19262.1"/>
    </source>
</evidence>
<dbReference type="InterPro" id="IPR050482">
    <property type="entry name" value="Sensor_HK_TwoCompSys"/>
</dbReference>
<evidence type="ECO:0000313" key="21">
    <source>
        <dbReference type="Proteomes" id="UP000576969"/>
    </source>
</evidence>
<dbReference type="GO" id="GO:0051539">
    <property type="term" value="F:4 iron, 4 sulfur cluster binding"/>
    <property type="evidence" value="ECO:0007669"/>
    <property type="project" value="UniProtKB-KW"/>
</dbReference>
<keyword evidence="8" id="KW-0808">Transferase</keyword>
<evidence type="ECO:0000256" key="10">
    <source>
        <dbReference type="ARBA" id="ARBA00022777"/>
    </source>
</evidence>
<organism evidence="20 21">
    <name type="scientific">Microbacterium immunditiarum</name>
    <dbReference type="NCBI Taxonomy" id="337480"/>
    <lineage>
        <taxon>Bacteria</taxon>
        <taxon>Bacillati</taxon>
        <taxon>Actinomycetota</taxon>
        <taxon>Actinomycetes</taxon>
        <taxon>Micrococcales</taxon>
        <taxon>Microbacteriaceae</taxon>
        <taxon>Microbacterium</taxon>
    </lineage>
</organism>
<feature type="transmembrane region" description="Helical" evidence="18">
    <location>
        <begin position="72"/>
        <end position="99"/>
    </location>
</feature>
<reference evidence="20 21" key="1">
    <citation type="submission" date="2020-07" db="EMBL/GenBank/DDBJ databases">
        <title>Sequencing the genomes of 1000 actinobacteria strains.</title>
        <authorList>
            <person name="Klenk H.-P."/>
        </authorList>
    </citation>
    <scope>NUCLEOTIDE SEQUENCE [LARGE SCALE GENOMIC DNA]</scope>
    <source>
        <strain evidence="20 21">DSM 24662</strain>
    </source>
</reference>
<dbReference type="InterPro" id="IPR011712">
    <property type="entry name" value="Sig_transdc_His_kin_sub3_dim/P"/>
</dbReference>
<proteinExistence type="predicted"/>
<dbReference type="EMBL" id="JACCBV010000001">
    <property type="protein sequence ID" value="NYE19262.1"/>
    <property type="molecule type" value="Genomic_DNA"/>
</dbReference>
<evidence type="ECO:0000256" key="6">
    <source>
        <dbReference type="ARBA" id="ARBA00022485"/>
    </source>
</evidence>
<feature type="transmembrane region" description="Helical" evidence="18">
    <location>
        <begin position="136"/>
        <end position="159"/>
    </location>
</feature>
<dbReference type="RefSeq" id="WP_179488478.1">
    <property type="nucleotide sequence ID" value="NZ_JACCBV010000001.1"/>
</dbReference>
<keyword evidence="11" id="KW-0408">Iron</keyword>
<comment type="function">
    <text evidence="14">Member of the two-component regulatory system NreB/NreC involved in the control of dissimilatory nitrate/nitrite reduction in response to oxygen. NreB functions as a direct oxygen sensor histidine kinase which is autophosphorylated, in the absence of oxygen, probably at the conserved histidine residue, and transfers its phosphate group probably to a conserved aspartate residue of NreC. NreB/NreC activates the expression of the nitrate (narGHJI) and nitrite (nir) reductase operons, as well as the putative nitrate transporter gene narT.</text>
</comment>
<name>A0A7Y9GMK0_9MICO</name>
<feature type="coiled-coil region" evidence="16">
    <location>
        <begin position="161"/>
        <end position="195"/>
    </location>
</feature>
<keyword evidence="18" id="KW-0812">Transmembrane</keyword>
<feature type="transmembrane region" description="Helical" evidence="18">
    <location>
        <begin position="32"/>
        <end position="52"/>
    </location>
</feature>
<dbReference type="PIRSF" id="PIRSF037434">
    <property type="entry name" value="STHK_ChrS"/>
    <property type="match status" value="1"/>
</dbReference>
<dbReference type="GO" id="GO:0046983">
    <property type="term" value="F:protein dimerization activity"/>
    <property type="evidence" value="ECO:0007669"/>
    <property type="project" value="InterPro"/>
</dbReference>
<comment type="subcellular location">
    <subcellularLocation>
        <location evidence="3">Cytoplasm</location>
    </subcellularLocation>
</comment>
<feature type="domain" description="Histidine kinase" evidence="19">
    <location>
        <begin position="197"/>
        <end position="392"/>
    </location>
</feature>
<dbReference type="PROSITE" id="PS50109">
    <property type="entry name" value="HIS_KIN"/>
    <property type="match status" value="1"/>
</dbReference>
<dbReference type="Proteomes" id="UP000576969">
    <property type="component" value="Unassembled WGS sequence"/>
</dbReference>
<dbReference type="EC" id="2.7.13.3" evidence="4"/>
<evidence type="ECO:0000256" key="14">
    <source>
        <dbReference type="ARBA" id="ARBA00024827"/>
    </source>
</evidence>
<dbReference type="SMART" id="SM00387">
    <property type="entry name" value="HATPase_c"/>
    <property type="match status" value="1"/>
</dbReference>
<feature type="transmembrane region" description="Helical" evidence="18">
    <location>
        <begin position="6"/>
        <end position="25"/>
    </location>
</feature>
<evidence type="ECO:0000256" key="3">
    <source>
        <dbReference type="ARBA" id="ARBA00004496"/>
    </source>
</evidence>
<keyword evidence="18" id="KW-0472">Membrane</keyword>
<keyword evidence="12" id="KW-0902">Two-component regulatory system</keyword>
<accession>A0A7Y9GMK0</accession>
<evidence type="ECO:0000256" key="12">
    <source>
        <dbReference type="ARBA" id="ARBA00023012"/>
    </source>
</evidence>
<keyword evidence="9" id="KW-0479">Metal-binding</keyword>
<evidence type="ECO:0000259" key="19">
    <source>
        <dbReference type="PROSITE" id="PS50109"/>
    </source>
</evidence>
<dbReference type="AlphaFoldDB" id="A0A7Y9GMK0"/>
<dbReference type="InterPro" id="IPR003594">
    <property type="entry name" value="HATPase_dom"/>
</dbReference>
<keyword evidence="16" id="KW-0175">Coiled coil</keyword>
<keyword evidence="10 20" id="KW-0418">Kinase</keyword>
<feature type="compositionally biased region" description="Low complexity" evidence="17">
    <location>
        <begin position="385"/>
        <end position="405"/>
    </location>
</feature>
<evidence type="ECO:0000256" key="4">
    <source>
        <dbReference type="ARBA" id="ARBA00012438"/>
    </source>
</evidence>
<dbReference type="Gene3D" id="1.20.5.1930">
    <property type="match status" value="1"/>
</dbReference>
<evidence type="ECO:0000256" key="15">
    <source>
        <dbReference type="ARBA" id="ARBA00030800"/>
    </source>
</evidence>
<evidence type="ECO:0000256" key="8">
    <source>
        <dbReference type="ARBA" id="ARBA00022679"/>
    </source>
</evidence>
<feature type="transmembrane region" description="Helical" evidence="18">
    <location>
        <begin position="111"/>
        <end position="130"/>
    </location>
</feature>
<dbReference type="Pfam" id="PF02518">
    <property type="entry name" value="HATPase_c"/>
    <property type="match status" value="1"/>
</dbReference>
<dbReference type="Gene3D" id="3.30.565.10">
    <property type="entry name" value="Histidine kinase-like ATPase, C-terminal domain"/>
    <property type="match status" value="1"/>
</dbReference>
<evidence type="ECO:0000256" key="1">
    <source>
        <dbReference type="ARBA" id="ARBA00000085"/>
    </source>
</evidence>
<feature type="region of interest" description="Disordered" evidence="17">
    <location>
        <begin position="385"/>
        <end position="414"/>
    </location>
</feature>
<dbReference type="InterPro" id="IPR017205">
    <property type="entry name" value="Sig_transdc_His_kinase_ChrS"/>
</dbReference>
<dbReference type="PRINTS" id="PR00344">
    <property type="entry name" value="BCTRLSENSOR"/>
</dbReference>
<evidence type="ECO:0000256" key="11">
    <source>
        <dbReference type="ARBA" id="ARBA00023004"/>
    </source>
</evidence>
<evidence type="ECO:0000256" key="9">
    <source>
        <dbReference type="ARBA" id="ARBA00022723"/>
    </source>
</evidence>
<evidence type="ECO:0000256" key="2">
    <source>
        <dbReference type="ARBA" id="ARBA00001966"/>
    </source>
</evidence>
<comment type="caution">
    <text evidence="20">The sequence shown here is derived from an EMBL/GenBank/DDBJ whole genome shotgun (WGS) entry which is preliminary data.</text>
</comment>
<dbReference type="GO" id="GO:0016020">
    <property type="term" value="C:membrane"/>
    <property type="evidence" value="ECO:0007669"/>
    <property type="project" value="InterPro"/>
</dbReference>
<dbReference type="InterPro" id="IPR036890">
    <property type="entry name" value="HATPase_C_sf"/>
</dbReference>
<keyword evidence="13" id="KW-0411">Iron-sulfur</keyword>
<comment type="cofactor">
    <cofactor evidence="2">
        <name>[4Fe-4S] cluster</name>
        <dbReference type="ChEBI" id="CHEBI:49883"/>
    </cofactor>
</comment>
<keyword evidence="18" id="KW-1133">Transmembrane helix</keyword>
<dbReference type="SUPFAM" id="SSF55874">
    <property type="entry name" value="ATPase domain of HSP90 chaperone/DNA topoisomerase II/histidine kinase"/>
    <property type="match status" value="1"/>
</dbReference>
<keyword evidence="7" id="KW-0963">Cytoplasm</keyword>
<keyword evidence="6" id="KW-0004">4Fe-4S</keyword>
<dbReference type="GO" id="GO:0000155">
    <property type="term" value="F:phosphorelay sensor kinase activity"/>
    <property type="evidence" value="ECO:0007669"/>
    <property type="project" value="InterPro"/>
</dbReference>
<dbReference type="InterPro" id="IPR004358">
    <property type="entry name" value="Sig_transdc_His_kin-like_C"/>
</dbReference>
<dbReference type="GO" id="GO:0046872">
    <property type="term" value="F:metal ion binding"/>
    <property type="evidence" value="ECO:0007669"/>
    <property type="project" value="UniProtKB-KW"/>
</dbReference>